<evidence type="ECO:0000256" key="6">
    <source>
        <dbReference type="ARBA" id="ARBA00022807"/>
    </source>
</evidence>
<dbReference type="Proteomes" id="UP000664132">
    <property type="component" value="Unassembled WGS sequence"/>
</dbReference>
<dbReference type="PANTHER" id="PTHR13367:SF34">
    <property type="match status" value="1"/>
</dbReference>
<comment type="caution">
    <text evidence="8">The sequence shown here is derived from an EMBL/GenBank/DDBJ whole genome shotgun (WGS) entry which is preliminary data.</text>
</comment>
<dbReference type="SUPFAM" id="SSF52540">
    <property type="entry name" value="P-loop containing nucleoside triphosphate hydrolases"/>
    <property type="match status" value="1"/>
</dbReference>
<keyword evidence="4" id="KW-0833">Ubl conjugation pathway</keyword>
<dbReference type="EMBL" id="JAFJYH010000762">
    <property type="protein sequence ID" value="KAG4410471.1"/>
    <property type="molecule type" value="Genomic_DNA"/>
</dbReference>
<gene>
    <name evidence="8" type="ORF">IFR04_016394</name>
</gene>
<name>A0A8H7VXJ8_9HELO</name>
<comment type="catalytic activity">
    <reaction evidence="1">
        <text>Thiol-dependent hydrolysis of ester, thioester, amide, peptide and isopeptide bonds formed by the C-terminal Gly of ubiquitin (a 76-residue protein attached to proteins as an intracellular targeting signal).</text>
        <dbReference type="EC" id="3.4.19.12"/>
    </reaction>
</comment>
<dbReference type="GO" id="GO:0004843">
    <property type="term" value="F:cysteine-type deubiquitinase activity"/>
    <property type="evidence" value="ECO:0007669"/>
    <property type="project" value="UniProtKB-EC"/>
</dbReference>
<keyword evidence="6" id="KW-0788">Thiol protease</keyword>
<evidence type="ECO:0000313" key="8">
    <source>
        <dbReference type="EMBL" id="KAG4410471.1"/>
    </source>
</evidence>
<evidence type="ECO:0000259" key="7">
    <source>
        <dbReference type="Pfam" id="PF12340"/>
    </source>
</evidence>
<evidence type="ECO:0000313" key="9">
    <source>
        <dbReference type="Proteomes" id="UP000664132"/>
    </source>
</evidence>
<keyword evidence="5" id="KW-0378">Hydrolase</keyword>
<dbReference type="InterPro" id="IPR051346">
    <property type="entry name" value="OTU_Deubiquitinase"/>
</dbReference>
<keyword evidence="3" id="KW-0645">Protease</keyword>
<dbReference type="AlphaFoldDB" id="A0A8H7VXJ8"/>
<accession>A0A8H7VXJ8</accession>
<evidence type="ECO:0000256" key="1">
    <source>
        <dbReference type="ARBA" id="ARBA00000707"/>
    </source>
</evidence>
<evidence type="ECO:0000256" key="2">
    <source>
        <dbReference type="ARBA" id="ARBA00012759"/>
    </source>
</evidence>
<dbReference type="EC" id="3.4.19.12" evidence="2"/>
<dbReference type="InterPro" id="IPR022099">
    <property type="entry name" value="DUF3638"/>
</dbReference>
<organism evidence="8 9">
    <name type="scientific">Cadophora malorum</name>
    <dbReference type="NCBI Taxonomy" id="108018"/>
    <lineage>
        <taxon>Eukaryota</taxon>
        <taxon>Fungi</taxon>
        <taxon>Dikarya</taxon>
        <taxon>Ascomycota</taxon>
        <taxon>Pezizomycotina</taxon>
        <taxon>Leotiomycetes</taxon>
        <taxon>Helotiales</taxon>
        <taxon>Ploettnerulaceae</taxon>
        <taxon>Cadophora</taxon>
    </lineage>
</organism>
<dbReference type="Pfam" id="PF12340">
    <property type="entry name" value="DUF3638"/>
    <property type="match status" value="1"/>
</dbReference>
<evidence type="ECO:0000256" key="3">
    <source>
        <dbReference type="ARBA" id="ARBA00022670"/>
    </source>
</evidence>
<feature type="non-terminal residue" evidence="8">
    <location>
        <position position="157"/>
    </location>
</feature>
<reference evidence="8" key="1">
    <citation type="submission" date="2021-02" db="EMBL/GenBank/DDBJ databases">
        <title>Genome sequence Cadophora malorum strain M34.</title>
        <authorList>
            <person name="Stefanovic E."/>
            <person name="Vu D."/>
            <person name="Scully C."/>
            <person name="Dijksterhuis J."/>
            <person name="Roader J."/>
            <person name="Houbraken J."/>
        </authorList>
    </citation>
    <scope>NUCLEOTIDE SEQUENCE</scope>
    <source>
        <strain evidence="8">M34</strain>
    </source>
</reference>
<evidence type="ECO:0000256" key="5">
    <source>
        <dbReference type="ARBA" id="ARBA00022801"/>
    </source>
</evidence>
<proteinExistence type="predicted"/>
<dbReference type="OrthoDB" id="3563362at2759"/>
<protein>
    <recommendedName>
        <fullName evidence="2">ubiquitinyl hydrolase 1</fullName>
        <ecNumber evidence="2">3.4.19.12</ecNumber>
    </recommendedName>
</protein>
<feature type="domain" description="DUF3638" evidence="7">
    <location>
        <begin position="65"/>
        <end position="157"/>
    </location>
</feature>
<dbReference type="InterPro" id="IPR027417">
    <property type="entry name" value="P-loop_NTPase"/>
</dbReference>
<keyword evidence="9" id="KW-1185">Reference proteome</keyword>
<sequence length="157" mass="17282">MSPRLSPTSILSHLAWNKSKMLPAAWKAAFVEYGTAITTLQRAKRLNACLSDPAELLGELANPGHVGWDPLDQPDWLLLELENDILIREEQAQIARHMISPSSGTNCIMQFNMGLGKSSVVLPMVAVKLADGLKLIRVVVLKSLSTQMFHLLQNKLG</sequence>
<dbReference type="GO" id="GO:0006508">
    <property type="term" value="P:proteolysis"/>
    <property type="evidence" value="ECO:0007669"/>
    <property type="project" value="UniProtKB-KW"/>
</dbReference>
<evidence type="ECO:0000256" key="4">
    <source>
        <dbReference type="ARBA" id="ARBA00022786"/>
    </source>
</evidence>
<dbReference type="PANTHER" id="PTHR13367">
    <property type="entry name" value="UBIQUITIN THIOESTERASE"/>
    <property type="match status" value="1"/>
</dbReference>